<name>A0ABS1Y9K9_9ACTN</name>
<accession>A0ABS1Y9K9</accession>
<evidence type="ECO:0000313" key="2">
    <source>
        <dbReference type="EMBL" id="MBM0274019.1"/>
    </source>
</evidence>
<evidence type="ECO:0000313" key="3">
    <source>
        <dbReference type="Proteomes" id="UP000622245"/>
    </source>
</evidence>
<keyword evidence="3" id="KW-1185">Reference proteome</keyword>
<organism evidence="2 3">
    <name type="scientific">Micromonospora tarensis</name>
    <dbReference type="NCBI Taxonomy" id="2806100"/>
    <lineage>
        <taxon>Bacteria</taxon>
        <taxon>Bacillati</taxon>
        <taxon>Actinomycetota</taxon>
        <taxon>Actinomycetes</taxon>
        <taxon>Micromonosporales</taxon>
        <taxon>Micromonosporaceae</taxon>
        <taxon>Micromonospora</taxon>
    </lineage>
</organism>
<protein>
    <recommendedName>
        <fullName evidence="4">PE-PGRS family protein</fullName>
    </recommendedName>
</protein>
<feature type="compositionally biased region" description="Basic and acidic residues" evidence="1">
    <location>
        <begin position="293"/>
        <end position="303"/>
    </location>
</feature>
<sequence>MPLAAVIRVQRRDDPVGAVTEQDAVLSAVAYPLMRIGAPLFGHAVDLGDGQWQVHGLTEFSPQAARDEMAHSFRERLVETSNPVLAAELTTVIGLLGRERVDEIVADGRRHRIVRADTFARFGDEGPEPPRPTDLDPRQVTADVSLHDESVLVDPSEPTDVGEALLKVELLSAHYPRGQVPAAVYDDSVEATRSHPNGVLLPTRYAAAEWANGVWRPFSRPVATPQEAREEIAFAFRYIEPRIAQLSEDDTATYRRAADDLDASRTNETAVLGRRFRVARIEAFLRFSPGGPERPRPSDHEPDTPSEDQGARLPE</sequence>
<dbReference type="Pfam" id="PF19379">
    <property type="entry name" value="DUF5954"/>
    <property type="match status" value="1"/>
</dbReference>
<dbReference type="InterPro" id="IPR045998">
    <property type="entry name" value="DUF5954"/>
</dbReference>
<evidence type="ECO:0000256" key="1">
    <source>
        <dbReference type="SAM" id="MobiDB-lite"/>
    </source>
</evidence>
<evidence type="ECO:0008006" key="4">
    <source>
        <dbReference type="Google" id="ProtNLM"/>
    </source>
</evidence>
<reference evidence="2 3" key="1">
    <citation type="submission" date="2021-01" db="EMBL/GenBank/DDBJ databases">
        <title>Draft genome sequence of Micromonospora sp. strain STR1s_6.</title>
        <authorList>
            <person name="Karlyshev A."/>
            <person name="Jawad R."/>
        </authorList>
    </citation>
    <scope>NUCLEOTIDE SEQUENCE [LARGE SCALE GENOMIC DNA]</scope>
    <source>
        <strain evidence="2 3">STR1S-6</strain>
    </source>
</reference>
<proteinExistence type="predicted"/>
<feature type="region of interest" description="Disordered" evidence="1">
    <location>
        <begin position="287"/>
        <end position="315"/>
    </location>
</feature>
<dbReference type="EMBL" id="JAEVHL010000001">
    <property type="protein sequence ID" value="MBM0274019.1"/>
    <property type="molecule type" value="Genomic_DNA"/>
</dbReference>
<gene>
    <name evidence="2" type="ORF">JM949_00355</name>
</gene>
<comment type="caution">
    <text evidence="2">The sequence shown here is derived from an EMBL/GenBank/DDBJ whole genome shotgun (WGS) entry which is preliminary data.</text>
</comment>
<dbReference type="Proteomes" id="UP000622245">
    <property type="component" value="Unassembled WGS sequence"/>
</dbReference>